<evidence type="ECO:0000259" key="1">
    <source>
        <dbReference type="SMART" id="SM00849"/>
    </source>
</evidence>
<gene>
    <name evidence="2" type="ORF">EG850_06860</name>
</gene>
<dbReference type="InterPro" id="IPR001279">
    <property type="entry name" value="Metallo-B-lactamas"/>
</dbReference>
<feature type="domain" description="Metallo-beta-lactamase" evidence="1">
    <location>
        <begin position="26"/>
        <end position="203"/>
    </location>
</feature>
<dbReference type="OrthoDB" id="2971563at2"/>
<dbReference type="InterPro" id="IPR051453">
    <property type="entry name" value="MBL_Glyoxalase_II"/>
</dbReference>
<keyword evidence="3" id="KW-1185">Reference proteome</keyword>
<dbReference type="SMART" id="SM00849">
    <property type="entry name" value="Lactamase_B"/>
    <property type="match status" value="1"/>
</dbReference>
<dbReference type="Gene3D" id="3.60.15.10">
    <property type="entry name" value="Ribonuclease Z/Hydroxyacylglutathione hydrolase-like"/>
    <property type="match status" value="1"/>
</dbReference>
<dbReference type="EMBL" id="RQVS01000007">
    <property type="protein sequence ID" value="RRJ86735.1"/>
    <property type="molecule type" value="Genomic_DNA"/>
</dbReference>
<dbReference type="CDD" id="cd06262">
    <property type="entry name" value="metallo-hydrolase-like_MBL-fold"/>
    <property type="match status" value="1"/>
</dbReference>
<dbReference type="PANTHER" id="PTHR46233:SF1">
    <property type="entry name" value="CONSERVED PROTEIN"/>
    <property type="match status" value="1"/>
</dbReference>
<dbReference type="AlphaFoldDB" id="A0A3P3VV91"/>
<dbReference type="PANTHER" id="PTHR46233">
    <property type="entry name" value="HYDROXYACYLGLUTATHIONE HYDROLASE GLOC"/>
    <property type="match status" value="1"/>
</dbReference>
<organism evidence="2 3">
    <name type="scientific">Gulosibacter macacae</name>
    <dbReference type="NCBI Taxonomy" id="2488791"/>
    <lineage>
        <taxon>Bacteria</taxon>
        <taxon>Bacillati</taxon>
        <taxon>Actinomycetota</taxon>
        <taxon>Actinomycetes</taxon>
        <taxon>Micrococcales</taxon>
        <taxon>Microbacteriaceae</taxon>
        <taxon>Gulosibacter</taxon>
    </lineage>
</organism>
<name>A0A3P3VV91_9MICO</name>
<evidence type="ECO:0000313" key="2">
    <source>
        <dbReference type="EMBL" id="RRJ86735.1"/>
    </source>
</evidence>
<dbReference type="Proteomes" id="UP000274391">
    <property type="component" value="Unassembled WGS sequence"/>
</dbReference>
<proteinExistence type="predicted"/>
<sequence>MTHPFIPQLDAFGGIELHFAELNDFENNCYVVVDTATGATLIVDAADAAPYVLDLVEVARERAAEAGRPEPQPVGILTTHSHPDHWQALADVRDALGVPTIAGADDADDIPVPTDRRVVDGDTIELGSTTLELIGLRGHTPGSIAVVIRQPDEAARILTGDSLFPGGIGNTWDDQERYEQLLTDCVERIFRRFPDETVFYPGHGLPSKIGKERGFLNRWRLFGGMDAVNPATDKYQLP</sequence>
<dbReference type="InterPro" id="IPR036866">
    <property type="entry name" value="RibonucZ/Hydroxyglut_hydro"/>
</dbReference>
<dbReference type="RefSeq" id="WP_124971874.1">
    <property type="nucleotide sequence ID" value="NZ_RQVS01000007.1"/>
</dbReference>
<evidence type="ECO:0000313" key="3">
    <source>
        <dbReference type="Proteomes" id="UP000274391"/>
    </source>
</evidence>
<accession>A0A3P3VV91</accession>
<reference evidence="2 3" key="1">
    <citation type="submission" date="2018-11" db="EMBL/GenBank/DDBJ databases">
        <title>YIM 102482-1 draft genome.</title>
        <authorList>
            <person name="Li G."/>
            <person name="Jiang Y."/>
        </authorList>
    </citation>
    <scope>NUCLEOTIDE SEQUENCE [LARGE SCALE GENOMIC DNA]</scope>
    <source>
        <strain evidence="2 3">YIM 102482-1</strain>
    </source>
</reference>
<comment type="caution">
    <text evidence="2">The sequence shown here is derived from an EMBL/GenBank/DDBJ whole genome shotgun (WGS) entry which is preliminary data.</text>
</comment>
<protein>
    <submittedName>
        <fullName evidence="2">MBL fold metallo-hydrolase</fullName>
    </submittedName>
</protein>
<dbReference type="SUPFAM" id="SSF56281">
    <property type="entry name" value="Metallo-hydrolase/oxidoreductase"/>
    <property type="match status" value="1"/>
</dbReference>
<keyword evidence="2" id="KW-0378">Hydrolase</keyword>
<dbReference type="GO" id="GO:0016787">
    <property type="term" value="F:hydrolase activity"/>
    <property type="evidence" value="ECO:0007669"/>
    <property type="project" value="UniProtKB-KW"/>
</dbReference>
<dbReference type="Pfam" id="PF00753">
    <property type="entry name" value="Lactamase_B"/>
    <property type="match status" value="1"/>
</dbReference>